<organism evidence="3 4">
    <name type="scientific">Phocaeicola vulgatus str. 3775 SL</name>
    <name type="common">B</name>
    <name type="synonym">iv</name>
    <dbReference type="NCBI Taxonomy" id="1339350"/>
    <lineage>
        <taxon>Bacteria</taxon>
        <taxon>Pseudomonadati</taxon>
        <taxon>Bacteroidota</taxon>
        <taxon>Bacteroidia</taxon>
        <taxon>Bacteroidales</taxon>
        <taxon>Bacteroidaceae</taxon>
        <taxon>Phocaeicola</taxon>
    </lineage>
</organism>
<dbReference type="RefSeq" id="WP_004326023.1">
    <property type="nucleotide sequence ID" value="NZ_JNHI01000075.1"/>
</dbReference>
<keyword evidence="3" id="KW-0548">Nucleotidyltransferase</keyword>
<dbReference type="GeneID" id="79858535"/>
<dbReference type="Proteomes" id="UP000028134">
    <property type="component" value="Unassembled WGS sequence"/>
</dbReference>
<keyword evidence="3" id="KW-0808">Transferase</keyword>
<dbReference type="GO" id="GO:0003964">
    <property type="term" value="F:RNA-directed DNA polymerase activity"/>
    <property type="evidence" value="ECO:0007669"/>
    <property type="project" value="UniProtKB-KW"/>
</dbReference>
<accession>A0A078QNN9</accession>
<reference evidence="3 4" key="1">
    <citation type="submission" date="2014-04" db="EMBL/GenBank/DDBJ databases">
        <authorList>
            <person name="Sears C."/>
            <person name="Carroll K."/>
            <person name="Sack B.R."/>
            <person name="Qadri F."/>
            <person name="Myers L.L."/>
            <person name="Chung G.-T."/>
            <person name="Escheverria P."/>
            <person name="Fraser C.M."/>
            <person name="Sadzewicz L."/>
            <person name="Shefchek K.A."/>
            <person name="Tallon L."/>
            <person name="Das S.P."/>
            <person name="Daugherty S."/>
            <person name="Mongodin E.F."/>
        </authorList>
    </citation>
    <scope>NUCLEOTIDE SEQUENCE [LARGE SCALE GENOMIC DNA]</scope>
    <source>
        <strain evidence="4">3775 SL(B) 10 (iv)</strain>
    </source>
</reference>
<dbReference type="InterPro" id="IPR000477">
    <property type="entry name" value="RT_dom"/>
</dbReference>
<comment type="caution">
    <text evidence="3">The sequence shown here is derived from an EMBL/GenBank/DDBJ whole genome shotgun (WGS) entry which is preliminary data.</text>
</comment>
<feature type="domain" description="Reverse transcriptase" evidence="2">
    <location>
        <begin position="1"/>
        <end position="270"/>
    </location>
</feature>
<dbReference type="SUPFAM" id="SSF56672">
    <property type="entry name" value="DNA/RNA polymerases"/>
    <property type="match status" value="1"/>
</dbReference>
<dbReference type="PANTHER" id="PTHR34047">
    <property type="entry name" value="NUCLEAR INTRON MATURASE 1, MITOCHONDRIAL-RELATED"/>
    <property type="match status" value="1"/>
</dbReference>
<dbReference type="InterPro" id="IPR051083">
    <property type="entry name" value="GrpII_Intron_Splice-Mob/Def"/>
</dbReference>
<evidence type="ECO:0000259" key="2">
    <source>
        <dbReference type="PROSITE" id="PS50878"/>
    </source>
</evidence>
<dbReference type="PANTHER" id="PTHR34047:SF8">
    <property type="entry name" value="PROTEIN YKFC"/>
    <property type="match status" value="1"/>
</dbReference>
<dbReference type="EMBL" id="JNHI01000075">
    <property type="protein sequence ID" value="KDS24830.1"/>
    <property type="molecule type" value="Genomic_DNA"/>
</dbReference>
<protein>
    <submittedName>
        <fullName evidence="3">Reverse transcriptase family protein</fullName>
    </submittedName>
</protein>
<dbReference type="InterPro" id="IPR043502">
    <property type="entry name" value="DNA/RNA_pol_sf"/>
</dbReference>
<evidence type="ECO:0000256" key="1">
    <source>
        <dbReference type="ARBA" id="ARBA00034120"/>
    </source>
</evidence>
<dbReference type="Pfam" id="PF00078">
    <property type="entry name" value="RVT_1"/>
    <property type="match status" value="1"/>
</dbReference>
<dbReference type="PROSITE" id="PS50878">
    <property type="entry name" value="RT_POL"/>
    <property type="match status" value="1"/>
</dbReference>
<comment type="similarity">
    <text evidence="1">Belongs to the bacterial reverse transcriptase family.</text>
</comment>
<gene>
    <name evidence="3" type="ORF">M097_4552</name>
</gene>
<name>A0A078QNN9_PHOVU</name>
<evidence type="ECO:0000313" key="3">
    <source>
        <dbReference type="EMBL" id="KDS24830.1"/>
    </source>
</evidence>
<dbReference type="AlphaFoldDB" id="A0A078QNN9"/>
<keyword evidence="3" id="KW-0695">RNA-directed DNA polymerase</keyword>
<evidence type="ECO:0000313" key="4">
    <source>
        <dbReference type="Proteomes" id="UP000028134"/>
    </source>
</evidence>
<sequence>MRRVGYIIEEIVEPSNMEASFRQVLRGSKRKRSRQGCYLLAHKPEVLEELVAQIASGTFRVKDYREREIIEGGKLRRIQVIPMKDRIAVHAIMAVVDRHLRKRFIRTTSASIKRRGMHDLLAYVRRDMAEDPDGTRYCYKFDITKFYESVKQDFVMYCVSRVFKDAKLVTMLESFIRLMPEGLSIGLRSSQGLGNLLLSVYLDHYLKDRYAVRHFYRYCDDGVVLGKTKAELWKIRDAVHGRMECAGLLVKGNERVFPPGEGIDFLGYVTFGADHVRLRKRIKQKFARKMHEVKSRRRRRELIASFYGMAKHADCHTLFKKLTGKDMRSFKDLNVSYKPEDGKKRFPGVVVSIRELVNLPIVVKDFETGIKTEQGEDRCIVAIEMNGEPKKFFTNSEEMKNILLQVKDMPDGFPFETTIKTETFGKGRTKYIFT</sequence>
<dbReference type="PATRIC" id="fig|1339350.3.peg.4323"/>
<proteinExistence type="inferred from homology"/>